<reference evidence="3 4" key="1">
    <citation type="journal article" date="2016" name="Antonie Van Leeuwenhoek">
        <title>Dongia soli sp. nov., isolated from soil from Dokdo, Korea.</title>
        <authorList>
            <person name="Kim D.U."/>
            <person name="Lee H."/>
            <person name="Kim H."/>
            <person name="Kim S.G."/>
            <person name="Ka J.O."/>
        </authorList>
    </citation>
    <scope>NUCLEOTIDE SEQUENCE [LARGE SCALE GENOMIC DNA]</scope>
    <source>
        <strain evidence="3 4">D78</strain>
    </source>
</reference>
<dbReference type="Proteomes" id="UP001279642">
    <property type="component" value="Unassembled WGS sequence"/>
</dbReference>
<protein>
    <recommendedName>
        <fullName evidence="5">Secreted protein</fullName>
    </recommendedName>
</protein>
<sequence length="132" mass="13542">MGGRTYLRFSIAVFPRAILTLAAASSFASLLATSPAAALDFDDGGTSLGLESPVVTQGGANSALFGDSARQTADSDPASFKSGDGAVSDKADTAQSIYCKDKGGVVWIAANVLTSLASKPNDSYQVERMRCP</sequence>
<proteinExistence type="predicted"/>
<evidence type="ECO:0008006" key="5">
    <source>
        <dbReference type="Google" id="ProtNLM"/>
    </source>
</evidence>
<evidence type="ECO:0000256" key="2">
    <source>
        <dbReference type="SAM" id="SignalP"/>
    </source>
</evidence>
<accession>A0ABU5EEX9</accession>
<comment type="caution">
    <text evidence="3">The sequence shown here is derived from an EMBL/GenBank/DDBJ whole genome shotgun (WGS) entry which is preliminary data.</text>
</comment>
<feature type="signal peptide" evidence="2">
    <location>
        <begin position="1"/>
        <end position="38"/>
    </location>
</feature>
<keyword evidence="4" id="KW-1185">Reference proteome</keyword>
<gene>
    <name evidence="3" type="ORF">SMD27_19050</name>
</gene>
<evidence type="ECO:0000313" key="3">
    <source>
        <dbReference type="EMBL" id="MDY0884950.1"/>
    </source>
</evidence>
<organism evidence="3 4">
    <name type="scientific">Dongia soli</name>
    <dbReference type="NCBI Taxonomy" id="600628"/>
    <lineage>
        <taxon>Bacteria</taxon>
        <taxon>Pseudomonadati</taxon>
        <taxon>Pseudomonadota</taxon>
        <taxon>Alphaproteobacteria</taxon>
        <taxon>Rhodospirillales</taxon>
        <taxon>Dongiaceae</taxon>
        <taxon>Dongia</taxon>
    </lineage>
</organism>
<feature type="region of interest" description="Disordered" evidence="1">
    <location>
        <begin position="66"/>
        <end position="89"/>
    </location>
</feature>
<evidence type="ECO:0000313" key="4">
    <source>
        <dbReference type="Proteomes" id="UP001279642"/>
    </source>
</evidence>
<dbReference type="EMBL" id="JAXCLW010000006">
    <property type="protein sequence ID" value="MDY0884950.1"/>
    <property type="molecule type" value="Genomic_DNA"/>
</dbReference>
<name>A0ABU5EEX9_9PROT</name>
<evidence type="ECO:0000256" key="1">
    <source>
        <dbReference type="SAM" id="MobiDB-lite"/>
    </source>
</evidence>
<keyword evidence="2" id="KW-0732">Signal</keyword>
<dbReference type="RefSeq" id="WP_320510023.1">
    <property type="nucleotide sequence ID" value="NZ_JAXCLW010000006.1"/>
</dbReference>
<feature type="chain" id="PRO_5047337650" description="Secreted protein" evidence="2">
    <location>
        <begin position="39"/>
        <end position="132"/>
    </location>
</feature>